<protein>
    <submittedName>
        <fullName evidence="1">Uncharacterized protein</fullName>
    </submittedName>
</protein>
<reference evidence="1" key="2">
    <citation type="submission" date="2020-09" db="EMBL/GenBank/DDBJ databases">
        <authorList>
            <person name="Sun Q."/>
            <person name="Ohkuma M."/>
        </authorList>
    </citation>
    <scope>NUCLEOTIDE SEQUENCE</scope>
    <source>
        <strain evidence="1">JCM 31311</strain>
    </source>
</reference>
<evidence type="ECO:0000313" key="2">
    <source>
        <dbReference type="Proteomes" id="UP000603865"/>
    </source>
</evidence>
<dbReference type="AlphaFoldDB" id="A0A918C952"/>
<name>A0A918C952_9DEIO</name>
<dbReference type="Proteomes" id="UP000603865">
    <property type="component" value="Unassembled WGS sequence"/>
</dbReference>
<proteinExistence type="predicted"/>
<sequence>MYPTTMQHKIDVWMFKHNVLLEAASVPVTPDDTFQELLKMVQAHYVRLSDRETLALHELASTGTPDQQTYAHDALAHNALPLVLETAYEYSTRFGSLLEAWDGALHLLNRLLPRQTETSDSRIRKSGWNPHLSGIRWLSWVMYKLPAEMPTAAERLVDEKRASGAPAVIAAARNRLLYGVGNDASLHDEFLWQRPRKLRLEAALPKGRKNVIVKKGKQRFTQAVLIACRIATTPQKMSASTVFVKAHSLPEFQPTQVPISADWIARAVRANARALLARPNLAERTQREAQLLLHANEEWVNRNAKAHRLDEVVGEEGTQRLTDIIAAHEPDDVRFEAPLHRTDIVRALNAYRRYGPVHGDALMKLPVRELLPVYRKRLKERQVRDAFQGFLTRAGLSTRGHEVIQAARSALQLTDTDPNASVPDLKDALRGLQSALRGQRSTTPTGKLGTLLSQALVGTALQPTNPADIRHAQALRKAFPTLPLTFPLVAALVFGRKLDRQGDADRRFVAACRKAGVRIRVAEDALSRLHDVPVTEKKGTRIRVQTGKGYLRPMQLALEAAALRIGAQADLARPYIQVVEQDLANAERQAMDVDSDHWLDAMDVVAEARLRQRRAVHISDTLNVCTAVLEESCTDLKLGRALLALVDADELLADYDAIQNHQEWWADAYWALKAAPTVPATPISAC</sequence>
<accession>A0A918C952</accession>
<dbReference type="RefSeq" id="WP_189091063.1">
    <property type="nucleotide sequence ID" value="NZ_BMQL01000015.1"/>
</dbReference>
<dbReference type="EMBL" id="BMQL01000015">
    <property type="protein sequence ID" value="GGR12810.1"/>
    <property type="molecule type" value="Genomic_DNA"/>
</dbReference>
<gene>
    <name evidence="1" type="ORF">GCM10008957_27190</name>
</gene>
<reference evidence="1" key="1">
    <citation type="journal article" date="2014" name="Int. J. Syst. Evol. Microbiol.">
        <title>Complete genome sequence of Corynebacterium casei LMG S-19264T (=DSM 44701T), isolated from a smear-ripened cheese.</title>
        <authorList>
            <consortium name="US DOE Joint Genome Institute (JGI-PGF)"/>
            <person name="Walter F."/>
            <person name="Albersmeier A."/>
            <person name="Kalinowski J."/>
            <person name="Ruckert C."/>
        </authorList>
    </citation>
    <scope>NUCLEOTIDE SEQUENCE</scope>
    <source>
        <strain evidence="1">JCM 31311</strain>
    </source>
</reference>
<keyword evidence="2" id="KW-1185">Reference proteome</keyword>
<evidence type="ECO:0000313" key="1">
    <source>
        <dbReference type="EMBL" id="GGR12810.1"/>
    </source>
</evidence>
<comment type="caution">
    <text evidence="1">The sequence shown here is derived from an EMBL/GenBank/DDBJ whole genome shotgun (WGS) entry which is preliminary data.</text>
</comment>
<organism evidence="1 2">
    <name type="scientific">Deinococcus ruber</name>
    <dbReference type="NCBI Taxonomy" id="1848197"/>
    <lineage>
        <taxon>Bacteria</taxon>
        <taxon>Thermotogati</taxon>
        <taxon>Deinococcota</taxon>
        <taxon>Deinococci</taxon>
        <taxon>Deinococcales</taxon>
        <taxon>Deinococcaceae</taxon>
        <taxon>Deinococcus</taxon>
    </lineage>
</organism>